<reference evidence="8" key="2">
    <citation type="submission" date="2022-09" db="EMBL/GenBank/DDBJ databases">
        <title>Biosynthetic gene clusters of Dactylosporangioum fulvum.</title>
        <authorList>
            <person name="Caradec T."/>
        </authorList>
    </citation>
    <scope>NUCLEOTIDE SEQUENCE</scope>
    <source>
        <strain evidence="8">NRRL B-16292</strain>
    </source>
</reference>
<feature type="transmembrane region" description="Helical" evidence="7">
    <location>
        <begin position="179"/>
        <end position="201"/>
    </location>
</feature>
<dbReference type="EMBL" id="CP073720">
    <property type="protein sequence ID" value="UWP85664.1"/>
    <property type="molecule type" value="Genomic_DNA"/>
</dbReference>
<keyword evidence="2" id="KW-1003">Cell membrane</keyword>
<dbReference type="RefSeq" id="WP_259863835.1">
    <property type="nucleotide sequence ID" value="NZ_BAAAST010000012.1"/>
</dbReference>
<feature type="transmembrane region" description="Helical" evidence="7">
    <location>
        <begin position="289"/>
        <end position="308"/>
    </location>
</feature>
<dbReference type="Proteomes" id="UP001059617">
    <property type="component" value="Chromosome"/>
</dbReference>
<keyword evidence="3 7" id="KW-0812">Transmembrane</keyword>
<keyword evidence="4 7" id="KW-1133">Transmembrane helix</keyword>
<organism evidence="8 9">
    <name type="scientific">Dactylosporangium fulvum</name>
    <dbReference type="NCBI Taxonomy" id="53359"/>
    <lineage>
        <taxon>Bacteria</taxon>
        <taxon>Bacillati</taxon>
        <taxon>Actinomycetota</taxon>
        <taxon>Actinomycetes</taxon>
        <taxon>Micromonosporales</taxon>
        <taxon>Micromonosporaceae</taxon>
        <taxon>Dactylosporangium</taxon>
    </lineage>
</organism>
<dbReference type="InterPro" id="IPR001851">
    <property type="entry name" value="ABC_transp_permease"/>
</dbReference>
<evidence type="ECO:0000256" key="5">
    <source>
        <dbReference type="ARBA" id="ARBA00023136"/>
    </source>
</evidence>
<proteinExistence type="predicted"/>
<comment type="subcellular location">
    <subcellularLocation>
        <location evidence="1">Cell membrane</location>
        <topology evidence="1">Multi-pass membrane protein</topology>
    </subcellularLocation>
</comment>
<dbReference type="Pfam" id="PF02653">
    <property type="entry name" value="BPD_transp_2"/>
    <property type="match status" value="1"/>
</dbReference>
<evidence type="ECO:0000256" key="1">
    <source>
        <dbReference type="ARBA" id="ARBA00004651"/>
    </source>
</evidence>
<feature type="transmembrane region" description="Helical" evidence="7">
    <location>
        <begin position="114"/>
        <end position="134"/>
    </location>
</feature>
<evidence type="ECO:0000313" key="9">
    <source>
        <dbReference type="Proteomes" id="UP001059617"/>
    </source>
</evidence>
<feature type="transmembrane region" description="Helical" evidence="7">
    <location>
        <begin position="260"/>
        <end position="282"/>
    </location>
</feature>
<evidence type="ECO:0000256" key="7">
    <source>
        <dbReference type="SAM" id="Phobius"/>
    </source>
</evidence>
<dbReference type="PANTHER" id="PTHR32196">
    <property type="entry name" value="ABC TRANSPORTER PERMEASE PROTEIN YPHD-RELATED-RELATED"/>
    <property type="match status" value="1"/>
</dbReference>
<keyword evidence="9" id="KW-1185">Reference proteome</keyword>
<evidence type="ECO:0000256" key="2">
    <source>
        <dbReference type="ARBA" id="ARBA00022475"/>
    </source>
</evidence>
<feature type="transmembrane region" description="Helical" evidence="7">
    <location>
        <begin position="229"/>
        <end position="254"/>
    </location>
</feature>
<feature type="transmembrane region" description="Helical" evidence="7">
    <location>
        <begin position="36"/>
        <end position="53"/>
    </location>
</feature>
<feature type="region of interest" description="Disordered" evidence="6">
    <location>
        <begin position="1"/>
        <end position="20"/>
    </location>
</feature>
<evidence type="ECO:0000256" key="3">
    <source>
        <dbReference type="ARBA" id="ARBA00022692"/>
    </source>
</evidence>
<protein>
    <submittedName>
        <fullName evidence="8">ABC transporter permease</fullName>
    </submittedName>
</protein>
<feature type="transmembrane region" description="Helical" evidence="7">
    <location>
        <begin position="141"/>
        <end position="159"/>
    </location>
</feature>
<evidence type="ECO:0000256" key="4">
    <source>
        <dbReference type="ARBA" id="ARBA00022989"/>
    </source>
</evidence>
<accession>A0ABY5W9H2</accession>
<feature type="transmembrane region" description="Helical" evidence="7">
    <location>
        <begin position="74"/>
        <end position="102"/>
    </location>
</feature>
<evidence type="ECO:0000256" key="6">
    <source>
        <dbReference type="SAM" id="MobiDB-lite"/>
    </source>
</evidence>
<evidence type="ECO:0000313" key="8">
    <source>
        <dbReference type="EMBL" id="UWP85664.1"/>
    </source>
</evidence>
<name>A0ABY5W9H2_9ACTN</name>
<reference evidence="8" key="1">
    <citation type="submission" date="2021-04" db="EMBL/GenBank/DDBJ databases">
        <authorList>
            <person name="Hartkoorn R.C."/>
            <person name="Beaudoing E."/>
            <person name="Hot D."/>
        </authorList>
    </citation>
    <scope>NUCLEOTIDE SEQUENCE</scope>
    <source>
        <strain evidence="8">NRRL B-16292</strain>
    </source>
</reference>
<sequence length="335" mass="34213">MTVDQMASTTPATTDSHASRTKNTPTAVALHILTRYPMVWVALALAIAARIAYDGFLDPQNLRNILSQNAPLALIAIGMTFVMITGSFDLSVGSIFAAGAVVFASFDGKLSADLALLIAVAAGAAAGLLNGILITKVNINAFVATLGTAAAITGAATIYSGQQALLIKSMSFGVVGSNLIAGIPIPVWIALVAFVVAGFLLSRTVYGRAVYAVGGNDEAARLSGMRVGLIRASTFVMVGALSGLAGVLLASQIGTAQPDFGASMALDAIAVVIIGGTSLLGGEGSIGRTFTGLLILAIINNLFQSLAFDPALQQMIKGFIVVAAVGLDSWARSRR</sequence>
<dbReference type="CDD" id="cd06579">
    <property type="entry name" value="TM_PBP1_transp_AraH_like"/>
    <property type="match status" value="1"/>
</dbReference>
<keyword evidence="5 7" id="KW-0472">Membrane</keyword>
<gene>
    <name evidence="8" type="ORF">Dfulv_16045</name>
</gene>